<feature type="transmembrane region" description="Helical" evidence="7">
    <location>
        <begin position="214"/>
        <end position="237"/>
    </location>
</feature>
<comment type="similarity">
    <text evidence="5">Belongs to the SAT4 family.</text>
</comment>
<feature type="domain" description="Rhodopsin" evidence="8">
    <location>
        <begin position="45"/>
        <end position="280"/>
    </location>
</feature>
<dbReference type="Pfam" id="PF20684">
    <property type="entry name" value="Fung_rhodopsin"/>
    <property type="match status" value="1"/>
</dbReference>
<comment type="subcellular location">
    <subcellularLocation>
        <location evidence="1">Membrane</location>
        <topology evidence="1">Multi-pass membrane protein</topology>
    </subcellularLocation>
</comment>
<evidence type="ECO:0000256" key="5">
    <source>
        <dbReference type="ARBA" id="ARBA00038359"/>
    </source>
</evidence>
<keyword evidence="2 7" id="KW-0812">Transmembrane</keyword>
<evidence type="ECO:0000256" key="2">
    <source>
        <dbReference type="ARBA" id="ARBA00022692"/>
    </source>
</evidence>
<evidence type="ECO:0000313" key="10">
    <source>
        <dbReference type="Proteomes" id="UP001201980"/>
    </source>
</evidence>
<dbReference type="InterPro" id="IPR052337">
    <property type="entry name" value="SAT4-like"/>
</dbReference>
<sequence length="467" mass="50418">MALWEADDYGTMADRACWAMFAVSTVVVILRLICRIHYGVGHQTWGGLGLDDAITTGCMAVMLATCVLVTIGSHYGLGRHMATLSDNDLTMALKYNVIISAVLIWTFSLPKFAIIAILKRILDYGTKTTILFWGMALSSQACILATSVWWFKQCDPVEAGWDLSIRKADSCASTSVLADLGYFTSAYSAFLDLFFALYPIPFIMRLNMPLRNRIAVSVAMSLSSLAFIVSIYKLAIFGSVFEILATDPTYPVPYLDILGMAEGNILIICASLPTLGPIFRAFKRKFRDTVNSQGSNSHPLGSGPTTQGTHSRTQSTSSKSNWSGFRPQKKISEEDLEDGSTTGIMRPSSDIPLVEQPGQPHSMGAVAGNHGDGGGNNNSNTNTARVGRGVSGVPQVGRAMSSTLRQGLEMDGYYQSYQQGQFQQQGVQGGSGGMTTTMLGKNDIHKTVEVSVSSESISTGQRTPKSL</sequence>
<evidence type="ECO:0000256" key="1">
    <source>
        <dbReference type="ARBA" id="ARBA00004141"/>
    </source>
</evidence>
<keyword evidence="10" id="KW-1185">Reference proteome</keyword>
<comment type="caution">
    <text evidence="9">The sequence shown here is derived from an EMBL/GenBank/DDBJ whole genome shotgun (WGS) entry which is preliminary data.</text>
</comment>
<accession>A0AAD5RW16</accession>
<dbReference type="EMBL" id="JAKWBI020000164">
    <property type="protein sequence ID" value="KAJ2900960.1"/>
    <property type="molecule type" value="Genomic_DNA"/>
</dbReference>
<feature type="transmembrane region" description="Helical" evidence="7">
    <location>
        <begin position="257"/>
        <end position="279"/>
    </location>
</feature>
<evidence type="ECO:0000256" key="3">
    <source>
        <dbReference type="ARBA" id="ARBA00022989"/>
    </source>
</evidence>
<evidence type="ECO:0000256" key="6">
    <source>
        <dbReference type="SAM" id="MobiDB-lite"/>
    </source>
</evidence>
<protein>
    <recommendedName>
        <fullName evidence="8">Rhodopsin domain-containing protein</fullName>
    </recommendedName>
</protein>
<dbReference type="Proteomes" id="UP001201980">
    <property type="component" value="Unassembled WGS sequence"/>
</dbReference>
<feature type="transmembrane region" description="Helical" evidence="7">
    <location>
        <begin position="182"/>
        <end position="202"/>
    </location>
</feature>
<dbReference type="AlphaFoldDB" id="A0AAD5RW16"/>
<feature type="transmembrane region" description="Helical" evidence="7">
    <location>
        <begin position="54"/>
        <end position="77"/>
    </location>
</feature>
<evidence type="ECO:0000256" key="4">
    <source>
        <dbReference type="ARBA" id="ARBA00023136"/>
    </source>
</evidence>
<name>A0AAD5RW16_9PEZI</name>
<feature type="compositionally biased region" description="Polar residues" evidence="6">
    <location>
        <begin position="290"/>
        <end position="323"/>
    </location>
</feature>
<keyword evidence="4 7" id="KW-0472">Membrane</keyword>
<dbReference type="PANTHER" id="PTHR33048:SF155">
    <property type="entry name" value="INTEGRAL MEMBRANE PROTEIN"/>
    <property type="match status" value="1"/>
</dbReference>
<evidence type="ECO:0000259" key="8">
    <source>
        <dbReference type="Pfam" id="PF20684"/>
    </source>
</evidence>
<organism evidence="9 10">
    <name type="scientific">Zalerion maritima</name>
    <dbReference type="NCBI Taxonomy" id="339359"/>
    <lineage>
        <taxon>Eukaryota</taxon>
        <taxon>Fungi</taxon>
        <taxon>Dikarya</taxon>
        <taxon>Ascomycota</taxon>
        <taxon>Pezizomycotina</taxon>
        <taxon>Sordariomycetes</taxon>
        <taxon>Lulworthiomycetidae</taxon>
        <taxon>Lulworthiales</taxon>
        <taxon>Lulworthiaceae</taxon>
        <taxon>Zalerion</taxon>
    </lineage>
</organism>
<feature type="transmembrane region" description="Helical" evidence="7">
    <location>
        <begin position="130"/>
        <end position="151"/>
    </location>
</feature>
<dbReference type="PANTHER" id="PTHR33048">
    <property type="entry name" value="PTH11-LIKE INTEGRAL MEMBRANE PROTEIN (AFU_ORTHOLOGUE AFUA_5G11245)"/>
    <property type="match status" value="1"/>
</dbReference>
<evidence type="ECO:0000313" key="9">
    <source>
        <dbReference type="EMBL" id="KAJ2900960.1"/>
    </source>
</evidence>
<feature type="transmembrane region" description="Helical" evidence="7">
    <location>
        <begin position="97"/>
        <end position="118"/>
    </location>
</feature>
<evidence type="ECO:0000256" key="7">
    <source>
        <dbReference type="SAM" id="Phobius"/>
    </source>
</evidence>
<dbReference type="InterPro" id="IPR049326">
    <property type="entry name" value="Rhodopsin_dom_fungi"/>
</dbReference>
<feature type="region of interest" description="Disordered" evidence="6">
    <location>
        <begin position="290"/>
        <end position="394"/>
    </location>
</feature>
<keyword evidence="3 7" id="KW-1133">Transmembrane helix</keyword>
<feature type="transmembrane region" description="Helical" evidence="7">
    <location>
        <begin position="12"/>
        <end position="33"/>
    </location>
</feature>
<proteinExistence type="inferred from homology"/>
<dbReference type="GO" id="GO:0016020">
    <property type="term" value="C:membrane"/>
    <property type="evidence" value="ECO:0007669"/>
    <property type="project" value="UniProtKB-SubCell"/>
</dbReference>
<gene>
    <name evidence="9" type="ORF">MKZ38_002195</name>
</gene>
<reference evidence="9" key="1">
    <citation type="submission" date="2022-07" db="EMBL/GenBank/DDBJ databases">
        <title>Draft genome sequence of Zalerion maritima ATCC 34329, a (micro)plastics degrading marine fungus.</title>
        <authorList>
            <person name="Paco A."/>
            <person name="Goncalves M.F.M."/>
            <person name="Rocha-Santos T.A.P."/>
            <person name="Alves A."/>
        </authorList>
    </citation>
    <scope>NUCLEOTIDE SEQUENCE</scope>
    <source>
        <strain evidence="9">ATCC 34329</strain>
    </source>
</reference>